<dbReference type="EMBL" id="NQWH01000003">
    <property type="protein sequence ID" value="PHP29152.1"/>
    <property type="molecule type" value="Genomic_DNA"/>
</dbReference>
<dbReference type="AlphaFoldDB" id="A0A2G1MKG3"/>
<sequence length="100" mass="10971">MPLVPVSLFARLILLAAPAWFARRHDPSQKAHQLFFAVIALHAMQSLLLTLRWGHGIEPAGRFAGFTAPVLPVIAYMSCRALSAPLRCAAGAFGRSRSFW</sequence>
<keyword evidence="2" id="KW-1185">Reference proteome</keyword>
<dbReference type="OrthoDB" id="345413at2"/>
<reference evidence="1 2" key="1">
    <citation type="submission" date="2017-08" db="EMBL/GenBank/DDBJ databases">
        <title>Draft Genome Sequence of Loktanella cinnabarina Strain XM1, Isolated from Coastal Surface Water.</title>
        <authorList>
            <person name="Ma R."/>
            <person name="Wang J."/>
            <person name="Wang Q."/>
            <person name="Ma Z."/>
            <person name="Li J."/>
            <person name="Chen L."/>
        </authorList>
    </citation>
    <scope>NUCLEOTIDE SEQUENCE [LARGE SCALE GENOMIC DNA]</scope>
    <source>
        <strain evidence="1 2">XM1</strain>
    </source>
</reference>
<accession>A0A2G1MKG3</accession>
<evidence type="ECO:0000313" key="1">
    <source>
        <dbReference type="EMBL" id="PHP29152.1"/>
    </source>
</evidence>
<organism evidence="1 2">
    <name type="scientific">Limimaricola cinnabarinus</name>
    <dbReference type="NCBI Taxonomy" id="1125964"/>
    <lineage>
        <taxon>Bacteria</taxon>
        <taxon>Pseudomonadati</taxon>
        <taxon>Pseudomonadota</taxon>
        <taxon>Alphaproteobacteria</taxon>
        <taxon>Rhodobacterales</taxon>
        <taxon>Paracoccaceae</taxon>
        <taxon>Limimaricola</taxon>
    </lineage>
</organism>
<gene>
    <name evidence="1" type="ORF">CJ301_01315</name>
</gene>
<dbReference type="Proteomes" id="UP000221860">
    <property type="component" value="Unassembled WGS sequence"/>
</dbReference>
<name>A0A2G1MKG3_9RHOB</name>
<proteinExistence type="predicted"/>
<protein>
    <submittedName>
        <fullName evidence="1">Uncharacterized protein</fullName>
    </submittedName>
</protein>
<evidence type="ECO:0000313" key="2">
    <source>
        <dbReference type="Proteomes" id="UP000221860"/>
    </source>
</evidence>
<comment type="caution">
    <text evidence="1">The sequence shown here is derived from an EMBL/GenBank/DDBJ whole genome shotgun (WGS) entry which is preliminary data.</text>
</comment>
<dbReference type="RefSeq" id="WP_099273438.1">
    <property type="nucleotide sequence ID" value="NZ_KZ304951.1"/>
</dbReference>